<proteinExistence type="predicted"/>
<feature type="compositionally biased region" description="Basic residues" evidence="1">
    <location>
        <begin position="299"/>
        <end position="309"/>
    </location>
</feature>
<reference evidence="3" key="1">
    <citation type="submission" date="2023-03" db="EMBL/GenBank/DDBJ databases">
        <title>Massive genome expansion in bonnet fungi (Mycena s.s.) driven by repeated elements and novel gene families across ecological guilds.</title>
        <authorList>
            <consortium name="Lawrence Berkeley National Laboratory"/>
            <person name="Harder C.B."/>
            <person name="Miyauchi S."/>
            <person name="Viragh M."/>
            <person name="Kuo A."/>
            <person name="Thoen E."/>
            <person name="Andreopoulos B."/>
            <person name="Lu D."/>
            <person name="Skrede I."/>
            <person name="Drula E."/>
            <person name="Henrissat B."/>
            <person name="Morin E."/>
            <person name="Kohler A."/>
            <person name="Barry K."/>
            <person name="LaButti K."/>
            <person name="Morin E."/>
            <person name="Salamov A."/>
            <person name="Lipzen A."/>
            <person name="Mereny Z."/>
            <person name="Hegedus B."/>
            <person name="Baldrian P."/>
            <person name="Stursova M."/>
            <person name="Weitz H."/>
            <person name="Taylor A."/>
            <person name="Grigoriev I.V."/>
            <person name="Nagy L.G."/>
            <person name="Martin F."/>
            <person name="Kauserud H."/>
        </authorList>
    </citation>
    <scope>NUCLEOTIDE SEQUENCE</scope>
    <source>
        <strain evidence="3">9144</strain>
    </source>
</reference>
<feature type="region of interest" description="Disordered" evidence="1">
    <location>
        <begin position="295"/>
        <end position="317"/>
    </location>
</feature>
<evidence type="ECO:0000313" key="4">
    <source>
        <dbReference type="Proteomes" id="UP001219525"/>
    </source>
</evidence>
<organism evidence="3 4">
    <name type="scientific">Mycena pura</name>
    <dbReference type="NCBI Taxonomy" id="153505"/>
    <lineage>
        <taxon>Eukaryota</taxon>
        <taxon>Fungi</taxon>
        <taxon>Dikarya</taxon>
        <taxon>Basidiomycota</taxon>
        <taxon>Agaricomycotina</taxon>
        <taxon>Agaricomycetes</taxon>
        <taxon>Agaricomycetidae</taxon>
        <taxon>Agaricales</taxon>
        <taxon>Marasmiineae</taxon>
        <taxon>Mycenaceae</taxon>
        <taxon>Mycena</taxon>
    </lineage>
</organism>
<protein>
    <recommendedName>
        <fullName evidence="2">T6SS Phospholipase effector Tle1-like catalytic domain-containing protein</fullName>
    </recommendedName>
</protein>
<feature type="domain" description="T6SS Phospholipase effector Tle1-like catalytic" evidence="2">
    <location>
        <begin position="71"/>
        <end position="363"/>
    </location>
</feature>
<gene>
    <name evidence="3" type="ORF">GGX14DRAFT_529358</name>
</gene>
<evidence type="ECO:0000256" key="1">
    <source>
        <dbReference type="SAM" id="MobiDB-lite"/>
    </source>
</evidence>
<dbReference type="PANTHER" id="PTHR33840:SF2">
    <property type="entry name" value="TLE1 PHOSPHOLIPASE DOMAIN-CONTAINING PROTEIN"/>
    <property type="match status" value="1"/>
</dbReference>
<dbReference type="Proteomes" id="UP001219525">
    <property type="component" value="Unassembled WGS sequence"/>
</dbReference>
<dbReference type="InterPro" id="IPR029058">
    <property type="entry name" value="AB_hydrolase_fold"/>
</dbReference>
<dbReference type="SUPFAM" id="SSF53474">
    <property type="entry name" value="alpha/beta-Hydrolases"/>
    <property type="match status" value="1"/>
</dbReference>
<evidence type="ECO:0000313" key="3">
    <source>
        <dbReference type="EMBL" id="KAJ7190137.1"/>
    </source>
</evidence>
<comment type="caution">
    <text evidence="3">The sequence shown here is derived from an EMBL/GenBank/DDBJ whole genome shotgun (WGS) entry which is preliminary data.</text>
</comment>
<accession>A0AAD6XZP3</accession>
<dbReference type="Pfam" id="PF09994">
    <property type="entry name" value="T6SS_Tle1-like_cat"/>
    <property type="match status" value="1"/>
</dbReference>
<sequence>MKPMSPGGTLAATMESPRQSPITSDFSSTAHTDVDEYPGVPKTTSPTGIHFRPTRSEYDIEATVPPENKHRTLVLCFDGTGDQFDDDNSNVVNLFTMLKKDEPSRQLVYYQAGIGTYTIPQVARPLVAKLHRTIDAMLGNHLNAHVMGGYEFLMQNCKYYEHGDKICLFGFSRGAYTARALAGMIHKVGLLPRCNHQQVPFAYKMYSREDEEGWRQSTAFKRAFSIDVDIELLGVWDTVSSVGFIPKRLPFTRSNTNVRYFRHAIALDEHRARFQPNFWNRPTAEQLQLGVKAGEMPKSHRRTPSKHKSQHELEREYTEGGDCQTQIEEVWFAGCHCDVGGGSVSNNTPYSLARIPLRWMIRQCFLLDTGILFHAEMLRLVGMDHTTLYPRVLPRPPPLLQSPRASTSSAEKTTRSLVPAECEFRSEEEEDLFDAVTGTYDQLQKAKWWWLLEILPQQLQFQDKADLWVKKLEVHMGRGRHIPRQSTHGVKIHRTVKMRMEMLGYKPLAHLKPTTEPIWVD</sequence>
<dbReference type="PANTHER" id="PTHR33840">
    <property type="match status" value="1"/>
</dbReference>
<evidence type="ECO:0000259" key="2">
    <source>
        <dbReference type="Pfam" id="PF09994"/>
    </source>
</evidence>
<feature type="region of interest" description="Disordered" evidence="1">
    <location>
        <begin position="1"/>
        <end position="52"/>
    </location>
</feature>
<dbReference type="EMBL" id="JARJCW010000156">
    <property type="protein sequence ID" value="KAJ7190137.1"/>
    <property type="molecule type" value="Genomic_DNA"/>
</dbReference>
<dbReference type="AlphaFoldDB" id="A0AAD6XZP3"/>
<dbReference type="InterPro" id="IPR018712">
    <property type="entry name" value="Tle1-like_cat"/>
</dbReference>
<feature type="compositionally biased region" description="Polar residues" evidence="1">
    <location>
        <begin position="16"/>
        <end position="31"/>
    </location>
</feature>
<name>A0AAD6XZP3_9AGAR</name>
<keyword evidence="4" id="KW-1185">Reference proteome</keyword>